<evidence type="ECO:0000313" key="3">
    <source>
        <dbReference type="EMBL" id="KAG7173844.1"/>
    </source>
</evidence>
<accession>A0A8J5N617</accession>
<dbReference type="Proteomes" id="UP000747542">
    <property type="component" value="Unassembled WGS sequence"/>
</dbReference>
<comment type="caution">
    <text evidence="3">The sequence shown here is derived from an EMBL/GenBank/DDBJ whole genome shotgun (WGS) entry which is preliminary data.</text>
</comment>
<sequence length="299" mass="32338">MYLDDWLISASSKEEGESSTRVTLVTVEGMGFRINHPKSSLSPSQLVWLGMEWDTFTASLRLSQTTHDEYFGASLSPQWSSASPPPYQGGQCGHPGRTQGSRTSHAPSLSTLLRPSLPPDALRRWTLWFPPAPTLFVVLDASDVGWGYQSSKGYHQVGGWTDEWRAVNINVRELYMAWRFLEDNQTAQDEAICLEMNSTAADFLPQQAGHGLLSPIAVTLGADLQGDTPPTPSRRTGTEGPTSTCSQPLASRFGYGLPQASQFQGEGPPPGPLLAGSTIVLKATRLVSASADVGEHLPL</sequence>
<keyword evidence="4" id="KW-1185">Reference proteome</keyword>
<dbReference type="InterPro" id="IPR043502">
    <property type="entry name" value="DNA/RNA_pol_sf"/>
</dbReference>
<protein>
    <recommendedName>
        <fullName evidence="2">Reverse transcriptase domain-containing protein</fullName>
    </recommendedName>
</protein>
<feature type="region of interest" description="Disordered" evidence="1">
    <location>
        <begin position="79"/>
        <end position="108"/>
    </location>
</feature>
<proteinExistence type="predicted"/>
<feature type="non-terminal residue" evidence="3">
    <location>
        <position position="1"/>
    </location>
</feature>
<evidence type="ECO:0000259" key="2">
    <source>
        <dbReference type="PROSITE" id="PS50878"/>
    </source>
</evidence>
<feature type="compositionally biased region" description="Polar residues" evidence="1">
    <location>
        <begin position="233"/>
        <end position="249"/>
    </location>
</feature>
<dbReference type="EMBL" id="JAHLQT010008733">
    <property type="protein sequence ID" value="KAG7173844.1"/>
    <property type="molecule type" value="Genomic_DNA"/>
</dbReference>
<organism evidence="3 4">
    <name type="scientific">Homarus americanus</name>
    <name type="common">American lobster</name>
    <dbReference type="NCBI Taxonomy" id="6706"/>
    <lineage>
        <taxon>Eukaryota</taxon>
        <taxon>Metazoa</taxon>
        <taxon>Ecdysozoa</taxon>
        <taxon>Arthropoda</taxon>
        <taxon>Crustacea</taxon>
        <taxon>Multicrustacea</taxon>
        <taxon>Malacostraca</taxon>
        <taxon>Eumalacostraca</taxon>
        <taxon>Eucarida</taxon>
        <taxon>Decapoda</taxon>
        <taxon>Pleocyemata</taxon>
        <taxon>Astacidea</taxon>
        <taxon>Nephropoidea</taxon>
        <taxon>Nephropidae</taxon>
        <taxon>Homarus</taxon>
    </lineage>
</organism>
<reference evidence="3" key="1">
    <citation type="journal article" date="2021" name="Sci. Adv.">
        <title>The American lobster genome reveals insights on longevity, neural, and immune adaptations.</title>
        <authorList>
            <person name="Polinski J.M."/>
            <person name="Zimin A.V."/>
            <person name="Clark K.F."/>
            <person name="Kohn A.B."/>
            <person name="Sadowski N."/>
            <person name="Timp W."/>
            <person name="Ptitsyn A."/>
            <person name="Khanna P."/>
            <person name="Romanova D.Y."/>
            <person name="Williams P."/>
            <person name="Greenwood S.J."/>
            <person name="Moroz L.L."/>
            <person name="Walt D.R."/>
            <person name="Bodnar A.G."/>
        </authorList>
    </citation>
    <scope>NUCLEOTIDE SEQUENCE</scope>
    <source>
        <strain evidence="3">GMGI-L3</strain>
    </source>
</reference>
<dbReference type="InterPro" id="IPR052055">
    <property type="entry name" value="Hepadnavirus_pol/RT"/>
</dbReference>
<feature type="domain" description="Reverse transcriptase" evidence="2">
    <location>
        <begin position="1"/>
        <end position="53"/>
    </location>
</feature>
<dbReference type="AlphaFoldDB" id="A0A8J5N617"/>
<feature type="region of interest" description="Disordered" evidence="1">
    <location>
        <begin position="222"/>
        <end position="251"/>
    </location>
</feature>
<gene>
    <name evidence="3" type="ORF">Hamer_G018116</name>
</gene>
<name>A0A8J5N617_HOMAM</name>
<dbReference type="GO" id="GO:0071897">
    <property type="term" value="P:DNA biosynthetic process"/>
    <property type="evidence" value="ECO:0007669"/>
    <property type="project" value="UniProtKB-ARBA"/>
</dbReference>
<dbReference type="PANTHER" id="PTHR33050">
    <property type="entry name" value="REVERSE TRANSCRIPTASE DOMAIN-CONTAINING PROTEIN"/>
    <property type="match status" value="1"/>
</dbReference>
<evidence type="ECO:0000256" key="1">
    <source>
        <dbReference type="SAM" id="MobiDB-lite"/>
    </source>
</evidence>
<dbReference type="PANTHER" id="PTHR33050:SF7">
    <property type="entry name" value="RIBONUCLEASE H"/>
    <property type="match status" value="1"/>
</dbReference>
<dbReference type="PROSITE" id="PS50878">
    <property type="entry name" value="RT_POL"/>
    <property type="match status" value="1"/>
</dbReference>
<dbReference type="InterPro" id="IPR000477">
    <property type="entry name" value="RT_dom"/>
</dbReference>
<evidence type="ECO:0000313" key="4">
    <source>
        <dbReference type="Proteomes" id="UP000747542"/>
    </source>
</evidence>
<dbReference type="SUPFAM" id="SSF56672">
    <property type="entry name" value="DNA/RNA polymerases"/>
    <property type="match status" value="1"/>
</dbReference>